<evidence type="ECO:0000259" key="14">
    <source>
        <dbReference type="Pfam" id="PF08245"/>
    </source>
</evidence>
<evidence type="ECO:0000259" key="12">
    <source>
        <dbReference type="Pfam" id="PF01225"/>
    </source>
</evidence>
<dbReference type="Gene3D" id="3.90.190.20">
    <property type="entry name" value="Mur ligase, C-terminal domain"/>
    <property type="match status" value="1"/>
</dbReference>
<dbReference type="NCBIfam" id="TIGR01143">
    <property type="entry name" value="murF"/>
    <property type="match status" value="1"/>
</dbReference>
<keyword evidence="18" id="KW-1185">Reference proteome</keyword>
<evidence type="ECO:0000256" key="10">
    <source>
        <dbReference type="HAMAP-Rule" id="MF_02019"/>
    </source>
</evidence>
<keyword evidence="3 10" id="KW-0132">Cell division</keyword>
<keyword evidence="6 10" id="KW-0133">Cell shape</keyword>
<dbReference type="InterPro" id="IPR051046">
    <property type="entry name" value="MurCDEF_CellWall_CoF430Synth"/>
</dbReference>
<comment type="function">
    <text evidence="10 11">Involved in cell wall formation. Catalyzes the final step in the synthesis of UDP-N-acetylmuramoyl-pentapeptide, the precursor of murein.</text>
</comment>
<evidence type="ECO:0000256" key="7">
    <source>
        <dbReference type="ARBA" id="ARBA00022984"/>
    </source>
</evidence>
<evidence type="ECO:0000256" key="3">
    <source>
        <dbReference type="ARBA" id="ARBA00022618"/>
    </source>
</evidence>
<evidence type="ECO:0000256" key="1">
    <source>
        <dbReference type="ARBA" id="ARBA00022490"/>
    </source>
</evidence>
<dbReference type="EC" id="6.3.2.10" evidence="10 11"/>
<dbReference type="InterPro" id="IPR035911">
    <property type="entry name" value="MurE/MurF_N"/>
</dbReference>
<feature type="binding site" evidence="10">
    <location>
        <begin position="98"/>
        <end position="104"/>
    </location>
    <ligand>
        <name>ATP</name>
        <dbReference type="ChEBI" id="CHEBI:30616"/>
    </ligand>
</feature>
<dbReference type="InterPro" id="IPR013221">
    <property type="entry name" value="Mur_ligase_cen"/>
</dbReference>
<reference evidence="18" key="3">
    <citation type="submission" date="2020-07" db="EMBL/GenBank/DDBJ databases">
        <title>Flavobacterium sp. xlx-214.</title>
        <authorList>
            <person name="Yang C."/>
        </authorList>
    </citation>
    <scope>NUCLEOTIDE SEQUENCE [LARGE SCALE GENOMIC DNA]</scope>
    <source>
        <strain evidence="18">CX-624</strain>
    </source>
</reference>
<dbReference type="EMBL" id="CP059472">
    <property type="protein sequence ID" value="QMS98145.1"/>
    <property type="molecule type" value="Genomic_DNA"/>
</dbReference>
<evidence type="ECO:0000256" key="9">
    <source>
        <dbReference type="ARBA" id="ARBA00023316"/>
    </source>
</evidence>
<evidence type="ECO:0000256" key="6">
    <source>
        <dbReference type="ARBA" id="ARBA00022960"/>
    </source>
</evidence>
<dbReference type="PANTHER" id="PTHR43024:SF1">
    <property type="entry name" value="UDP-N-ACETYLMURAMOYL-TRIPEPTIDE--D-ALANYL-D-ALANINE LIGASE"/>
    <property type="match status" value="1"/>
</dbReference>
<dbReference type="UniPathway" id="UPA00219"/>
<evidence type="ECO:0000313" key="15">
    <source>
        <dbReference type="EMBL" id="MBA5246489.1"/>
    </source>
</evidence>
<dbReference type="SUPFAM" id="SSF53623">
    <property type="entry name" value="MurD-like peptide ligases, catalytic domain"/>
    <property type="match status" value="1"/>
</dbReference>
<proteinExistence type="inferred from homology"/>
<dbReference type="GO" id="GO:0051301">
    <property type="term" value="P:cell division"/>
    <property type="evidence" value="ECO:0007669"/>
    <property type="project" value="UniProtKB-KW"/>
</dbReference>
<feature type="domain" description="Mur ligase N-terminal catalytic" evidence="12">
    <location>
        <begin position="15"/>
        <end position="85"/>
    </location>
</feature>
<reference evidence="15" key="4">
    <citation type="submission" date="2020-07" db="EMBL/GenBank/DDBJ databases">
        <authorList>
            <person name="Yang C."/>
        </authorList>
    </citation>
    <scope>NUCLEOTIDE SEQUENCE</scope>
    <source>
        <strain evidence="15">Cx-624</strain>
    </source>
</reference>
<dbReference type="Pfam" id="PF08245">
    <property type="entry name" value="Mur_ligase_M"/>
    <property type="match status" value="1"/>
</dbReference>
<dbReference type="InterPro" id="IPR036565">
    <property type="entry name" value="Mur-like_cat_sf"/>
</dbReference>
<evidence type="ECO:0000256" key="8">
    <source>
        <dbReference type="ARBA" id="ARBA00023306"/>
    </source>
</evidence>
<keyword evidence="8 10" id="KW-0131">Cell cycle</keyword>
<keyword evidence="1 10" id="KW-0963">Cytoplasm</keyword>
<keyword evidence="9 10" id="KW-0961">Cell wall biogenesis/degradation</keyword>
<protein>
    <recommendedName>
        <fullName evidence="10 11">UDP-N-acetylmuramoyl-tripeptide--D-alanyl-D-alanine ligase</fullName>
        <ecNumber evidence="10 11">6.3.2.10</ecNumber>
    </recommendedName>
    <alternativeName>
        <fullName evidence="10">D-alanyl-D-alanine-adding enzyme</fullName>
    </alternativeName>
</protein>
<dbReference type="Pfam" id="PF01225">
    <property type="entry name" value="Mur_ligase"/>
    <property type="match status" value="1"/>
</dbReference>
<dbReference type="RefSeq" id="WP_181886569.1">
    <property type="nucleotide sequence ID" value="NZ_CP059472.1"/>
</dbReference>
<comment type="catalytic activity">
    <reaction evidence="10 11">
        <text>D-alanyl-D-alanine + UDP-N-acetyl-alpha-D-muramoyl-L-alanyl-gamma-D-glutamyl-meso-2,6-diaminopimelate + ATP = UDP-N-acetyl-alpha-D-muramoyl-L-alanyl-gamma-D-glutamyl-meso-2,6-diaminopimeloyl-D-alanyl-D-alanine + ADP + phosphate + H(+)</text>
        <dbReference type="Rhea" id="RHEA:28374"/>
        <dbReference type="ChEBI" id="CHEBI:15378"/>
        <dbReference type="ChEBI" id="CHEBI:30616"/>
        <dbReference type="ChEBI" id="CHEBI:43474"/>
        <dbReference type="ChEBI" id="CHEBI:57822"/>
        <dbReference type="ChEBI" id="CHEBI:61386"/>
        <dbReference type="ChEBI" id="CHEBI:83905"/>
        <dbReference type="ChEBI" id="CHEBI:456216"/>
        <dbReference type="EC" id="6.3.2.10"/>
    </reaction>
</comment>
<keyword evidence="5 10" id="KW-0067">ATP-binding</keyword>
<dbReference type="InterPro" id="IPR005863">
    <property type="entry name" value="UDP-N-AcMur_synth"/>
</dbReference>
<evidence type="ECO:0000313" key="17">
    <source>
        <dbReference type="Proteomes" id="UP000515349"/>
    </source>
</evidence>
<dbReference type="GO" id="GO:0005524">
    <property type="term" value="F:ATP binding"/>
    <property type="evidence" value="ECO:0007669"/>
    <property type="project" value="UniProtKB-UniRule"/>
</dbReference>
<dbReference type="Proteomes" id="UP000515349">
    <property type="component" value="Chromosome"/>
</dbReference>
<name>A0A7D7QKA6_9FLAO</name>
<dbReference type="InterPro" id="IPR004101">
    <property type="entry name" value="Mur_ligase_C"/>
</dbReference>
<organism evidence="16 17">
    <name type="scientific">Marnyiella aurantia</name>
    <dbReference type="NCBI Taxonomy" id="2758037"/>
    <lineage>
        <taxon>Bacteria</taxon>
        <taxon>Pseudomonadati</taxon>
        <taxon>Bacteroidota</taxon>
        <taxon>Flavobacteriia</taxon>
        <taxon>Flavobacteriales</taxon>
        <taxon>Weeksellaceae</taxon>
        <taxon>Marnyiella</taxon>
    </lineage>
</organism>
<reference evidence="16" key="1">
    <citation type="submission" date="2020-07" db="EMBL/GenBank/DDBJ databases">
        <title>Chryseobacterium sp. CX-624.</title>
        <authorList>
            <person name="Yang C."/>
        </authorList>
    </citation>
    <scope>NUCLEOTIDE SEQUENCE</scope>
    <source>
        <strain evidence="16">CX-624</strain>
    </source>
</reference>
<evidence type="ECO:0000313" key="16">
    <source>
        <dbReference type="EMBL" id="QMS98145.1"/>
    </source>
</evidence>
<sequence length="423" mass="46396">MNPELFYPYLQQCTKVSIDSRTIAPGDIFFAFSGENFNAAELAGDATDKGALAVIVERKEFEDSTKNIFYVPSTLQFMQDLARLHRDNLKIPVIGLTGSNGKTTTKELIAAVLSKRFNVLYTHGNLNNHIGVPLTIMSVKPEHEIAVIEMGANHQKEIEFLCSIAQPDYGYITNFGKAHLEGFGGFEGVIAGKSELYTYLKENKRTIIVNGEDPLQVQKTTGYEPVVSFGTEDADYHFASINKGNFVGLSFGNTEVISQLTGAFNFSNLSAATTLGLHFGLQPQEIKEAIEGYQPTNMRSQVMVKNGITLVLDTYNANPSSMAGSLQNFNTFKGSKTVIIGDMRELGPESLAEHTAILKMALDMDFDQTITVGDQFEAAGRSSLSFTTTAELTDYLKENPVTSKNILLKASRGIGLEKVLEYL</sequence>
<comment type="pathway">
    <text evidence="10 11">Cell wall biogenesis; peptidoglycan biosynthesis.</text>
</comment>
<dbReference type="Gene3D" id="3.40.1190.10">
    <property type="entry name" value="Mur-like, catalytic domain"/>
    <property type="match status" value="1"/>
</dbReference>
<keyword evidence="2 10" id="KW-0436">Ligase</keyword>
<dbReference type="Gene3D" id="3.40.1390.10">
    <property type="entry name" value="MurE/MurF, N-terminal domain"/>
    <property type="match status" value="1"/>
</dbReference>
<dbReference type="HAMAP" id="MF_02019">
    <property type="entry name" value="MurF"/>
    <property type="match status" value="1"/>
</dbReference>
<dbReference type="GO" id="GO:0071555">
    <property type="term" value="P:cell wall organization"/>
    <property type="evidence" value="ECO:0007669"/>
    <property type="project" value="UniProtKB-KW"/>
</dbReference>
<evidence type="ECO:0000256" key="4">
    <source>
        <dbReference type="ARBA" id="ARBA00022741"/>
    </source>
</evidence>
<dbReference type="AlphaFoldDB" id="A0A7D7QKA6"/>
<accession>A0A7D7QKA6</accession>
<feature type="domain" description="Mur ligase central" evidence="14">
    <location>
        <begin position="97"/>
        <end position="275"/>
    </location>
</feature>
<dbReference type="EMBL" id="JACEUX010000001">
    <property type="protein sequence ID" value="MBA5246489.1"/>
    <property type="molecule type" value="Genomic_DNA"/>
</dbReference>
<keyword evidence="4 10" id="KW-0547">Nucleotide-binding</keyword>
<dbReference type="SUPFAM" id="SSF63418">
    <property type="entry name" value="MurE/MurF N-terminal domain"/>
    <property type="match status" value="1"/>
</dbReference>
<gene>
    <name evidence="10 16" type="primary">murF</name>
    <name evidence="16" type="ORF">H1R16_10650</name>
    <name evidence="15" type="ORF">H2507_04815</name>
</gene>
<dbReference type="InterPro" id="IPR000713">
    <property type="entry name" value="Mur_ligase_N"/>
</dbReference>
<dbReference type="PANTHER" id="PTHR43024">
    <property type="entry name" value="UDP-N-ACETYLMURAMOYL-TRIPEPTIDE--D-ALANYL-D-ALANINE LIGASE"/>
    <property type="match status" value="1"/>
</dbReference>
<dbReference type="Pfam" id="PF02875">
    <property type="entry name" value="Mur_ligase_C"/>
    <property type="match status" value="1"/>
</dbReference>
<comment type="similarity">
    <text evidence="10">Belongs to the MurCDEF family. MurF subfamily.</text>
</comment>
<dbReference type="GO" id="GO:0047480">
    <property type="term" value="F:UDP-N-acetylmuramoyl-tripeptide-D-alanyl-D-alanine ligase activity"/>
    <property type="evidence" value="ECO:0007669"/>
    <property type="project" value="UniProtKB-UniRule"/>
</dbReference>
<dbReference type="SUPFAM" id="SSF53244">
    <property type="entry name" value="MurD-like peptide ligases, peptide-binding domain"/>
    <property type="match status" value="1"/>
</dbReference>
<evidence type="ECO:0000259" key="13">
    <source>
        <dbReference type="Pfam" id="PF02875"/>
    </source>
</evidence>
<keyword evidence="7 10" id="KW-0573">Peptidoglycan synthesis</keyword>
<dbReference type="KEGG" id="cbau:H1R16_10650"/>
<comment type="subcellular location">
    <subcellularLocation>
        <location evidence="10 11">Cytoplasm</location>
    </subcellularLocation>
</comment>
<evidence type="ECO:0000256" key="2">
    <source>
        <dbReference type="ARBA" id="ARBA00022598"/>
    </source>
</evidence>
<evidence type="ECO:0000313" key="18">
    <source>
        <dbReference type="Proteomes" id="UP000539710"/>
    </source>
</evidence>
<dbReference type="GO" id="GO:0008360">
    <property type="term" value="P:regulation of cell shape"/>
    <property type="evidence" value="ECO:0007669"/>
    <property type="project" value="UniProtKB-KW"/>
</dbReference>
<feature type="domain" description="Mur ligase C-terminal" evidence="13">
    <location>
        <begin position="299"/>
        <end position="377"/>
    </location>
</feature>
<dbReference type="GO" id="GO:0005737">
    <property type="term" value="C:cytoplasm"/>
    <property type="evidence" value="ECO:0007669"/>
    <property type="project" value="UniProtKB-SubCell"/>
</dbReference>
<evidence type="ECO:0000256" key="5">
    <source>
        <dbReference type="ARBA" id="ARBA00022840"/>
    </source>
</evidence>
<dbReference type="InterPro" id="IPR036615">
    <property type="entry name" value="Mur_ligase_C_dom_sf"/>
</dbReference>
<dbReference type="Proteomes" id="UP000539710">
    <property type="component" value="Unassembled WGS sequence"/>
</dbReference>
<reference evidence="17" key="2">
    <citation type="submission" date="2020-07" db="EMBL/GenBank/DDBJ databases">
        <title>Chryseobacterium sp.cx-624.</title>
        <authorList>
            <person name="Yang C."/>
        </authorList>
    </citation>
    <scope>NUCLEOTIDE SEQUENCE [LARGE SCALE GENOMIC DNA]</scope>
    <source>
        <strain evidence="17">cx-624</strain>
    </source>
</reference>
<evidence type="ECO:0000256" key="11">
    <source>
        <dbReference type="RuleBase" id="RU004136"/>
    </source>
</evidence>
<dbReference type="GO" id="GO:0009252">
    <property type="term" value="P:peptidoglycan biosynthetic process"/>
    <property type="evidence" value="ECO:0007669"/>
    <property type="project" value="UniProtKB-UniRule"/>
</dbReference>